<dbReference type="PANTHER" id="PTHR46015:SF1">
    <property type="entry name" value="HOMOCYSTEINE S-METHYLTRANSFERASE-LIKE ISOFORM 1"/>
    <property type="match status" value="1"/>
</dbReference>
<dbReference type="GO" id="GO:0008898">
    <property type="term" value="F:S-adenosylmethionine-homocysteine S-methyltransferase activity"/>
    <property type="evidence" value="ECO:0007669"/>
    <property type="project" value="TreeGrafter"/>
</dbReference>
<dbReference type="InterPro" id="IPR003726">
    <property type="entry name" value="HCY_dom"/>
</dbReference>
<evidence type="ECO:0000256" key="3">
    <source>
        <dbReference type="ARBA" id="ARBA00022723"/>
    </source>
</evidence>
<dbReference type="GO" id="GO:0033528">
    <property type="term" value="P:S-methylmethionine cycle"/>
    <property type="evidence" value="ECO:0007669"/>
    <property type="project" value="TreeGrafter"/>
</dbReference>
<keyword evidence="3 5" id="KW-0479">Metal-binding</keyword>
<evidence type="ECO:0000256" key="1">
    <source>
        <dbReference type="ARBA" id="ARBA00022603"/>
    </source>
</evidence>
<feature type="compositionally biased region" description="Low complexity" evidence="6">
    <location>
        <begin position="116"/>
        <end position="127"/>
    </location>
</feature>
<dbReference type="Pfam" id="PF02574">
    <property type="entry name" value="S-methyl_trans"/>
    <property type="match status" value="1"/>
</dbReference>
<dbReference type="EC" id="2.1.1.10" evidence="7"/>
<comment type="caution">
    <text evidence="7">The sequence shown here is derived from an EMBL/GenBank/DDBJ whole genome shotgun (WGS) entry which is preliminary data.</text>
</comment>
<dbReference type="GO" id="GO:0032259">
    <property type="term" value="P:methylation"/>
    <property type="evidence" value="ECO:0007669"/>
    <property type="project" value="UniProtKB-KW"/>
</dbReference>
<comment type="cofactor">
    <cofactor evidence="5">
        <name>Zn(2+)</name>
        <dbReference type="ChEBI" id="CHEBI:29105"/>
    </cofactor>
</comment>
<proteinExistence type="predicted"/>
<reference evidence="7 8" key="1">
    <citation type="journal article" date="2014" name="Genome Announc.">
        <title>Draft Genome Sequence of Streptomyces fradiae ATCC 19609, a Strain Highly Sensitive to Antibiotics.</title>
        <authorList>
            <person name="Bekker O.B."/>
            <person name="Klimina K.M."/>
            <person name="Vatlin A.A."/>
            <person name="Zakharevich N.V."/>
            <person name="Kasianov A.S."/>
            <person name="Danilenko V.N."/>
        </authorList>
    </citation>
    <scope>NUCLEOTIDE SEQUENCE [LARGE SCALE GENOMIC DNA]</scope>
    <source>
        <strain evidence="7 8">ATCC 19609</strain>
    </source>
</reference>
<keyword evidence="2 5" id="KW-0808">Transferase</keyword>
<dbReference type="PANTHER" id="PTHR46015">
    <property type="entry name" value="ZGC:172121"/>
    <property type="match status" value="1"/>
</dbReference>
<organism evidence="7 8">
    <name type="scientific">Streptomyces xinghaiensis</name>
    <dbReference type="NCBI Taxonomy" id="1038928"/>
    <lineage>
        <taxon>Bacteria</taxon>
        <taxon>Bacillati</taxon>
        <taxon>Actinomycetota</taxon>
        <taxon>Actinomycetes</taxon>
        <taxon>Kitasatosporales</taxon>
        <taxon>Streptomycetaceae</taxon>
        <taxon>Streptomyces</taxon>
    </lineage>
</organism>
<dbReference type="Gene3D" id="3.20.20.330">
    <property type="entry name" value="Homocysteine-binding-like domain"/>
    <property type="match status" value="1"/>
</dbReference>
<evidence type="ECO:0000256" key="2">
    <source>
        <dbReference type="ARBA" id="ARBA00022679"/>
    </source>
</evidence>
<feature type="binding site" evidence="5">
    <location>
        <position position="448"/>
    </location>
    <ligand>
        <name>Zn(2+)</name>
        <dbReference type="ChEBI" id="CHEBI:29105"/>
    </ligand>
</feature>
<gene>
    <name evidence="7" type="ORF">SFRA_015120</name>
</gene>
<keyword evidence="8" id="KW-1185">Reference proteome</keyword>
<name>A0A454KZF2_9ACTN</name>
<dbReference type="EMBL" id="JNAD02000006">
    <property type="protein sequence ID" value="RKM95386.1"/>
    <property type="molecule type" value="Genomic_DNA"/>
</dbReference>
<feature type="compositionally biased region" description="Pro residues" evidence="6">
    <location>
        <begin position="58"/>
        <end position="76"/>
    </location>
</feature>
<feature type="binding site" evidence="5">
    <location>
        <position position="447"/>
    </location>
    <ligand>
        <name>Zn(2+)</name>
        <dbReference type="ChEBI" id="CHEBI:29105"/>
    </ligand>
</feature>
<dbReference type="SUPFAM" id="SSF82282">
    <property type="entry name" value="Homocysteine S-methyltransferase"/>
    <property type="match status" value="1"/>
</dbReference>
<evidence type="ECO:0000256" key="6">
    <source>
        <dbReference type="SAM" id="MobiDB-lite"/>
    </source>
</evidence>
<feature type="binding site" evidence="5">
    <location>
        <position position="384"/>
    </location>
    <ligand>
        <name>Zn(2+)</name>
        <dbReference type="ChEBI" id="CHEBI:29105"/>
    </ligand>
</feature>
<dbReference type="OrthoDB" id="9803687at2"/>
<dbReference type="Proteomes" id="UP000028058">
    <property type="component" value="Unassembled WGS sequence"/>
</dbReference>
<sequence>MRRRRRGAGGDGARWAGRRLGAGVGVHRFAPVPPGPSPVRFGPSPVRPRSASARPRSVPGPSPVRPRSVPGPPRPGPGRGRAEAARSRFPARNLERPRSEAGPRGPGPVPPRRTPSRSAPAVPFRSRPAPPPVRSAPTAAATTVRPSEVTAAVSVPVRPLAAALADGPVVLDGGLSNQLAAQGCDLSDPLWSARLLADDPGQIEAAHTAYLRAGARVLITASYQATFEGFARRGLGRAETAELLRRSVRLARRAVERNEVERSAAERDTAGEVHVAASVGPYGAMLADGSEYRGRYGLSVRALERFHRPRIEALAEAGPDALALETVPDTDEAEALLAAAEGTGLPVWLSYTVSGAATRAGQPLAEAFRVAAGRGQVIAVGVNCCDPRDADDAVPLAARVTGKPVVVYPNSGETWDAAARDWRGPGTYDPARAPAWRDSGARLIGGCCRVGPERIAEVARRIAGGVTGATATTGP</sequence>
<evidence type="ECO:0000313" key="8">
    <source>
        <dbReference type="Proteomes" id="UP000028058"/>
    </source>
</evidence>
<dbReference type="GO" id="GO:0046872">
    <property type="term" value="F:metal ion binding"/>
    <property type="evidence" value="ECO:0007669"/>
    <property type="project" value="UniProtKB-KW"/>
</dbReference>
<keyword evidence="4 5" id="KW-0862">Zinc</keyword>
<feature type="region of interest" description="Disordered" evidence="6">
    <location>
        <begin position="26"/>
        <end position="142"/>
    </location>
</feature>
<accession>A0A454KZF2</accession>
<dbReference type="PROSITE" id="PS50970">
    <property type="entry name" value="HCY"/>
    <property type="match status" value="1"/>
</dbReference>
<dbReference type="NCBIfam" id="NF007020">
    <property type="entry name" value="PRK09485.1"/>
    <property type="match status" value="1"/>
</dbReference>
<feature type="compositionally biased region" description="Low complexity" evidence="6">
    <location>
        <begin position="42"/>
        <end position="57"/>
    </location>
</feature>
<dbReference type="InterPro" id="IPR036589">
    <property type="entry name" value="HCY_dom_sf"/>
</dbReference>
<evidence type="ECO:0000313" key="7">
    <source>
        <dbReference type="EMBL" id="RKM95386.1"/>
    </source>
</evidence>
<dbReference type="AlphaFoldDB" id="A0A454KZF2"/>
<evidence type="ECO:0000256" key="4">
    <source>
        <dbReference type="ARBA" id="ARBA00022833"/>
    </source>
</evidence>
<protein>
    <submittedName>
        <fullName evidence="7">Homocysteine S-methyltransferase</fullName>
        <ecNumber evidence="7">2.1.1.10</ecNumber>
    </submittedName>
</protein>
<evidence type="ECO:0000256" key="5">
    <source>
        <dbReference type="PROSITE-ProRule" id="PRU00333"/>
    </source>
</evidence>
<dbReference type="InterPro" id="IPR051486">
    <property type="entry name" value="Hcy_S-methyltransferase"/>
</dbReference>
<keyword evidence="1 5" id="KW-0489">Methyltransferase</keyword>
<dbReference type="GO" id="GO:0009086">
    <property type="term" value="P:methionine biosynthetic process"/>
    <property type="evidence" value="ECO:0007669"/>
    <property type="project" value="TreeGrafter"/>
</dbReference>